<dbReference type="SUPFAM" id="SSF56574">
    <property type="entry name" value="Serpins"/>
    <property type="match status" value="1"/>
</dbReference>
<organism evidence="4 5">
    <name type="scientific">Elysia crispata</name>
    <name type="common">lettuce slug</name>
    <dbReference type="NCBI Taxonomy" id="231223"/>
    <lineage>
        <taxon>Eukaryota</taxon>
        <taxon>Metazoa</taxon>
        <taxon>Spiralia</taxon>
        <taxon>Lophotrochozoa</taxon>
        <taxon>Mollusca</taxon>
        <taxon>Gastropoda</taxon>
        <taxon>Heterobranchia</taxon>
        <taxon>Euthyneura</taxon>
        <taxon>Panpulmonata</taxon>
        <taxon>Sacoglossa</taxon>
        <taxon>Placobranchoidea</taxon>
        <taxon>Plakobranchidae</taxon>
        <taxon>Elysia</taxon>
    </lineage>
</organism>
<name>A0AAE0YPQ1_9GAST</name>
<comment type="similarity">
    <text evidence="1 2">Belongs to the serpin family.</text>
</comment>
<dbReference type="InterPro" id="IPR042185">
    <property type="entry name" value="Serpin_sf_2"/>
</dbReference>
<dbReference type="Gene3D" id="3.30.497.10">
    <property type="entry name" value="Antithrombin, subunit I, domain 2"/>
    <property type="match status" value="1"/>
</dbReference>
<dbReference type="SMART" id="SM00093">
    <property type="entry name" value="SERPIN"/>
    <property type="match status" value="1"/>
</dbReference>
<protein>
    <recommendedName>
        <fullName evidence="3">Serpin domain-containing protein</fullName>
    </recommendedName>
</protein>
<dbReference type="InterPro" id="IPR042178">
    <property type="entry name" value="Serpin_sf_1"/>
</dbReference>
<dbReference type="InterPro" id="IPR036186">
    <property type="entry name" value="Serpin_sf"/>
</dbReference>
<dbReference type="PANTHER" id="PTHR11461">
    <property type="entry name" value="SERINE PROTEASE INHIBITOR, SERPIN"/>
    <property type="match status" value="1"/>
</dbReference>
<dbReference type="CDD" id="cd00172">
    <property type="entry name" value="serpin"/>
    <property type="match status" value="1"/>
</dbReference>
<dbReference type="InterPro" id="IPR023796">
    <property type="entry name" value="Serpin_dom"/>
</dbReference>
<reference evidence="4" key="1">
    <citation type="journal article" date="2023" name="G3 (Bethesda)">
        <title>A reference genome for the long-term kleptoplast-retaining sea slug Elysia crispata morphotype clarki.</title>
        <authorList>
            <person name="Eastman K.E."/>
            <person name="Pendleton A.L."/>
            <person name="Shaikh M.A."/>
            <person name="Suttiyut T."/>
            <person name="Ogas R."/>
            <person name="Tomko P."/>
            <person name="Gavelis G."/>
            <person name="Widhalm J.R."/>
            <person name="Wisecaver J.H."/>
        </authorList>
    </citation>
    <scope>NUCLEOTIDE SEQUENCE</scope>
    <source>
        <strain evidence="4">ECLA1</strain>
    </source>
</reference>
<dbReference type="PROSITE" id="PS00284">
    <property type="entry name" value="SERPIN"/>
    <property type="match status" value="1"/>
</dbReference>
<dbReference type="Proteomes" id="UP001283361">
    <property type="component" value="Unassembled WGS sequence"/>
</dbReference>
<evidence type="ECO:0000256" key="2">
    <source>
        <dbReference type="RuleBase" id="RU000411"/>
    </source>
</evidence>
<dbReference type="InterPro" id="IPR000215">
    <property type="entry name" value="Serpin_fam"/>
</dbReference>
<proteinExistence type="inferred from homology"/>
<keyword evidence="5" id="KW-1185">Reference proteome</keyword>
<evidence type="ECO:0000313" key="5">
    <source>
        <dbReference type="Proteomes" id="UP001283361"/>
    </source>
</evidence>
<dbReference type="Gene3D" id="2.30.39.10">
    <property type="entry name" value="Alpha-1-antitrypsin, domain 1"/>
    <property type="match status" value="1"/>
</dbReference>
<feature type="domain" description="Serpin" evidence="3">
    <location>
        <begin position="15"/>
        <end position="381"/>
    </location>
</feature>
<dbReference type="AlphaFoldDB" id="A0AAE0YPQ1"/>
<dbReference type="EMBL" id="JAWDGP010005687">
    <property type="protein sequence ID" value="KAK3753903.1"/>
    <property type="molecule type" value="Genomic_DNA"/>
</dbReference>
<dbReference type="FunFam" id="3.30.497.10:FF:000001">
    <property type="entry name" value="Serine protease inhibitor"/>
    <property type="match status" value="1"/>
</dbReference>
<dbReference type="PANTHER" id="PTHR11461:SF211">
    <property type="entry name" value="GH10112P-RELATED"/>
    <property type="match status" value="1"/>
</dbReference>
<evidence type="ECO:0000259" key="3">
    <source>
        <dbReference type="SMART" id="SM00093"/>
    </source>
</evidence>
<dbReference type="InterPro" id="IPR023795">
    <property type="entry name" value="Serpin_CS"/>
</dbReference>
<evidence type="ECO:0000256" key="1">
    <source>
        <dbReference type="ARBA" id="ARBA00009500"/>
    </source>
</evidence>
<dbReference type="Pfam" id="PF00079">
    <property type="entry name" value="Serpin"/>
    <property type="match status" value="1"/>
</dbReference>
<evidence type="ECO:0000313" key="4">
    <source>
        <dbReference type="EMBL" id="KAK3753903.1"/>
    </source>
</evidence>
<comment type="caution">
    <text evidence="4">The sequence shown here is derived from an EMBL/GenBank/DDBJ whole genome shotgun (WGS) entry which is preliminary data.</text>
</comment>
<dbReference type="GO" id="GO:0004867">
    <property type="term" value="F:serine-type endopeptidase inhibitor activity"/>
    <property type="evidence" value="ECO:0007669"/>
    <property type="project" value="InterPro"/>
</dbReference>
<sequence length="384" mass="42379">MEISLVASTNNNFCFDLFKTIFVEKNKENVFISPFSIAAAVAMTSLGAKDATAQGIVKALRWQPDEGNKIHEQFQVYLSLLKTPNDKFSLSSANRIYIQENFKVLDEFKGSTIKYYLAEPVNADFANAAEAECAQINKWVSKETQEKIKDLIPQGVLNALTRLVIVNAIYFKGNWDVQFSEKQTQPQSFKIAPGQTKSVPTMNAKKKYKVGQSNGLQCRAIEIPYKGKDLSMIVILPNEDFGLQGLVESLNQDTINELLSSMELAMGDINLCLPKFEVTSSHSLKEALSSMGMSDAFSVERANFSGITGTNDLFITAAIHKAFIKVNEEGTEAAAATAMTFGLRCMPISVPPFIVDHPFLYLIKDNRANGLILFIGAVVDPSLQ</sequence>
<gene>
    <name evidence="4" type="ORF">RRG08_006287</name>
</gene>
<accession>A0AAE0YPQ1</accession>
<dbReference type="GO" id="GO:0005615">
    <property type="term" value="C:extracellular space"/>
    <property type="evidence" value="ECO:0007669"/>
    <property type="project" value="InterPro"/>
</dbReference>